<dbReference type="GO" id="GO:0015086">
    <property type="term" value="F:cadmium ion transmembrane transporter activity"/>
    <property type="evidence" value="ECO:0007669"/>
    <property type="project" value="TreeGrafter"/>
</dbReference>
<feature type="transmembrane region" description="Helical" evidence="6">
    <location>
        <begin position="388"/>
        <end position="408"/>
    </location>
</feature>
<feature type="transmembrane region" description="Helical" evidence="6">
    <location>
        <begin position="12"/>
        <end position="32"/>
    </location>
</feature>
<keyword evidence="8" id="KW-1185">Reference proteome</keyword>
<evidence type="ECO:0000313" key="8">
    <source>
        <dbReference type="Proteomes" id="UP000321051"/>
    </source>
</evidence>
<evidence type="ECO:0000256" key="2">
    <source>
        <dbReference type="ARBA" id="ARBA00022448"/>
    </source>
</evidence>
<keyword evidence="4 6" id="KW-1133">Transmembrane helix</keyword>
<dbReference type="AlphaFoldDB" id="A0A510Y9G3"/>
<feature type="transmembrane region" description="Helical" evidence="6">
    <location>
        <begin position="231"/>
        <end position="255"/>
    </location>
</feature>
<dbReference type="Proteomes" id="UP000321051">
    <property type="component" value="Unassembled WGS sequence"/>
</dbReference>
<proteinExistence type="predicted"/>
<feature type="transmembrane region" description="Helical" evidence="6">
    <location>
        <begin position="192"/>
        <end position="210"/>
    </location>
</feature>
<keyword evidence="2" id="KW-0813">Transport</keyword>
<protein>
    <submittedName>
        <fullName evidence="7">Manganese transporter</fullName>
    </submittedName>
</protein>
<keyword evidence="5 6" id="KW-0472">Membrane</keyword>
<name>A0A510Y9G3_MARHA</name>
<feature type="transmembrane region" description="Helical" evidence="6">
    <location>
        <begin position="38"/>
        <end position="60"/>
    </location>
</feature>
<dbReference type="RefSeq" id="WP_079475156.1">
    <property type="nucleotide sequence ID" value="NZ_BJUN01000025.1"/>
</dbReference>
<feature type="transmembrane region" description="Helical" evidence="6">
    <location>
        <begin position="129"/>
        <end position="147"/>
    </location>
</feature>
<feature type="transmembrane region" description="Helical" evidence="6">
    <location>
        <begin position="90"/>
        <end position="109"/>
    </location>
</feature>
<feature type="transmembrane region" description="Helical" evidence="6">
    <location>
        <begin position="320"/>
        <end position="339"/>
    </location>
</feature>
<dbReference type="GO" id="GO:0005384">
    <property type="term" value="F:manganese ion transmembrane transporter activity"/>
    <property type="evidence" value="ECO:0007669"/>
    <property type="project" value="TreeGrafter"/>
</dbReference>
<evidence type="ECO:0000256" key="1">
    <source>
        <dbReference type="ARBA" id="ARBA00004141"/>
    </source>
</evidence>
<dbReference type="PANTHER" id="PTHR11706">
    <property type="entry name" value="SOLUTE CARRIER PROTEIN FAMILY 11 MEMBER"/>
    <property type="match status" value="1"/>
</dbReference>
<evidence type="ECO:0000256" key="4">
    <source>
        <dbReference type="ARBA" id="ARBA00022989"/>
    </source>
</evidence>
<evidence type="ECO:0000256" key="5">
    <source>
        <dbReference type="ARBA" id="ARBA00023136"/>
    </source>
</evidence>
<dbReference type="EMBL" id="BJUN01000025">
    <property type="protein sequence ID" value="GEK60026.1"/>
    <property type="molecule type" value="Genomic_DNA"/>
</dbReference>
<gene>
    <name evidence="7" type="primary">mntH</name>
    <name evidence="7" type="ORF">MHA01_29310</name>
</gene>
<feature type="transmembrane region" description="Helical" evidence="6">
    <location>
        <begin position="345"/>
        <end position="367"/>
    </location>
</feature>
<dbReference type="InterPro" id="IPR001046">
    <property type="entry name" value="NRAMP_fam"/>
</dbReference>
<accession>A0A510Y9G3</accession>
<dbReference type="OrthoDB" id="9787548at2"/>
<reference evidence="7 8" key="1">
    <citation type="submission" date="2019-07" db="EMBL/GenBank/DDBJ databases">
        <title>Whole genome shotgun sequence of Marinococcus halophilus NBRC 102359.</title>
        <authorList>
            <person name="Hosoyama A."/>
            <person name="Uohara A."/>
            <person name="Ohji S."/>
            <person name="Ichikawa N."/>
        </authorList>
    </citation>
    <scope>NUCLEOTIDE SEQUENCE [LARGE SCALE GENOMIC DNA]</scope>
    <source>
        <strain evidence="7 8">NBRC 102359</strain>
    </source>
</reference>
<dbReference type="STRING" id="1371.GCA_900166605_01305"/>
<comment type="caution">
    <text evidence="7">The sequence shown here is derived from an EMBL/GenBank/DDBJ whole genome shotgun (WGS) entry which is preliminary data.</text>
</comment>
<evidence type="ECO:0000256" key="3">
    <source>
        <dbReference type="ARBA" id="ARBA00022692"/>
    </source>
</evidence>
<sequence length="410" mass="43371">MVKAEKKPLRERVKVVGPGVIVAASFIGPGTVTTATGAGASFGFALLWAVIFSIVTTIILQEMCSRLGIITGKGLGAAIRDQFTNPLLKYGSMWLMIIAIVFGCAAYIAGDLLGTSLGLTTLTGVSENTIGPVVGIIILLLGLSGSYKLIERVMIVLISVMSVTFVTTMVTAQPDPAELFQGAFIPSIPPEAIITVIAIVGTTVVPYNLFLHSENVKERWSEPGHLKEARLDVFLSIGLGGLITAAILITSGATIRGLEVESVADLALQLEPLLGSWATAFISIGLFAAGFSSALASPLGAAVTVSSVLKWKRGMKNIRFKLVFLSVMVIGIVFSGLGFEPLDVLLFAQALNGLILPFVSIMLLVIMNNKNRLGHYVNHWKMNLVGGVIVLVCMFLGGYSIVDAIMAFTS</sequence>
<comment type="subcellular location">
    <subcellularLocation>
        <location evidence="1">Membrane</location>
        <topology evidence="1">Multi-pass membrane protein</topology>
    </subcellularLocation>
</comment>
<dbReference type="PANTHER" id="PTHR11706:SF33">
    <property type="entry name" value="NATURAL RESISTANCE-ASSOCIATED MACROPHAGE PROTEIN 2"/>
    <property type="match status" value="1"/>
</dbReference>
<evidence type="ECO:0000256" key="6">
    <source>
        <dbReference type="SAM" id="Phobius"/>
    </source>
</evidence>
<feature type="transmembrane region" description="Helical" evidence="6">
    <location>
        <begin position="275"/>
        <end position="308"/>
    </location>
</feature>
<keyword evidence="3 6" id="KW-0812">Transmembrane</keyword>
<dbReference type="Pfam" id="PF01566">
    <property type="entry name" value="Nramp"/>
    <property type="match status" value="1"/>
</dbReference>
<dbReference type="NCBIfam" id="NF037982">
    <property type="entry name" value="Nramp_1"/>
    <property type="match status" value="1"/>
</dbReference>
<evidence type="ECO:0000313" key="7">
    <source>
        <dbReference type="EMBL" id="GEK60026.1"/>
    </source>
</evidence>
<dbReference type="GO" id="GO:0034755">
    <property type="term" value="P:iron ion transmembrane transport"/>
    <property type="evidence" value="ECO:0007669"/>
    <property type="project" value="TreeGrafter"/>
</dbReference>
<feature type="transmembrane region" description="Helical" evidence="6">
    <location>
        <begin position="154"/>
        <end position="172"/>
    </location>
</feature>
<organism evidence="7 8">
    <name type="scientific">Marinococcus halophilus</name>
    <dbReference type="NCBI Taxonomy" id="1371"/>
    <lineage>
        <taxon>Bacteria</taxon>
        <taxon>Bacillati</taxon>
        <taxon>Bacillota</taxon>
        <taxon>Bacilli</taxon>
        <taxon>Bacillales</taxon>
        <taxon>Bacillaceae</taxon>
        <taxon>Marinococcus</taxon>
    </lineage>
</organism>
<dbReference type="GO" id="GO:0005886">
    <property type="term" value="C:plasma membrane"/>
    <property type="evidence" value="ECO:0007669"/>
    <property type="project" value="TreeGrafter"/>
</dbReference>